<accession>A0A4P6EIA6</accession>
<gene>
    <name evidence="1" type="ORF">ET495_00580</name>
</gene>
<evidence type="ECO:0000313" key="2">
    <source>
        <dbReference type="Proteomes" id="UP000291758"/>
    </source>
</evidence>
<dbReference type="RefSeq" id="WP_129201778.1">
    <property type="nucleotide sequence ID" value="NZ_CP035495.1"/>
</dbReference>
<dbReference type="EMBL" id="CP035495">
    <property type="protein sequence ID" value="QAY62035.1"/>
    <property type="molecule type" value="Genomic_DNA"/>
</dbReference>
<dbReference type="AlphaFoldDB" id="A0A4P6EIA6"/>
<protein>
    <submittedName>
        <fullName evidence="1">Uncharacterized protein</fullName>
    </submittedName>
</protein>
<organism evidence="1 2">
    <name type="scientific">Xylanimonas allomyrinae</name>
    <dbReference type="NCBI Taxonomy" id="2509459"/>
    <lineage>
        <taxon>Bacteria</taxon>
        <taxon>Bacillati</taxon>
        <taxon>Actinomycetota</taxon>
        <taxon>Actinomycetes</taxon>
        <taxon>Micrococcales</taxon>
        <taxon>Promicromonosporaceae</taxon>
        <taxon>Xylanimonas</taxon>
    </lineage>
</organism>
<keyword evidence="2" id="KW-1185">Reference proteome</keyword>
<sequence length="151" mass="15735">MSSLTAALAGQLSKGISVELVGRPCSGRSDATERVAERLQSSGQRTVQVAGVGAMRDRPLGALLTRFPELVGNITVANAVTVLGDEVASHGTLLVDDADDLDDLTIGVIAAVRAQRPVSMLVVRRTGSQPTSALRALLAALQPSVRRTVPR</sequence>
<name>A0A4P6EIA6_9MICO</name>
<evidence type="ECO:0000313" key="1">
    <source>
        <dbReference type="EMBL" id="QAY62035.1"/>
    </source>
</evidence>
<dbReference type="Proteomes" id="UP000291758">
    <property type="component" value="Chromosome"/>
</dbReference>
<dbReference type="KEGG" id="xyl:ET495_00580"/>
<proteinExistence type="predicted"/>
<reference evidence="1 2" key="1">
    <citation type="submission" date="2019-01" db="EMBL/GenBank/DDBJ databases">
        <title>Genome sequencing of strain 2JSPR-7.</title>
        <authorList>
            <person name="Heo J."/>
            <person name="Kim S.-J."/>
            <person name="Kim J.-S."/>
            <person name="Hong S.-B."/>
            <person name="Kwon S.-W."/>
        </authorList>
    </citation>
    <scope>NUCLEOTIDE SEQUENCE [LARGE SCALE GENOMIC DNA]</scope>
    <source>
        <strain evidence="1 2">2JSPR-7</strain>
    </source>
</reference>